<proteinExistence type="predicted"/>
<reference evidence="1 2" key="1">
    <citation type="submission" date="2023-09" db="EMBL/GenBank/DDBJ databases">
        <authorList>
            <person name="Rey-Velasco X."/>
        </authorList>
    </citation>
    <scope>NUCLEOTIDE SEQUENCE [LARGE SCALE GENOMIC DNA]</scope>
    <source>
        <strain evidence="1 2">P007</strain>
    </source>
</reference>
<dbReference type="EMBL" id="JAVRHU010000003">
    <property type="protein sequence ID" value="MDT0622504.1"/>
    <property type="molecule type" value="Genomic_DNA"/>
</dbReference>
<evidence type="ECO:0000313" key="1">
    <source>
        <dbReference type="EMBL" id="MDT0622504.1"/>
    </source>
</evidence>
<keyword evidence="2" id="KW-1185">Reference proteome</keyword>
<name>A0ABU3BK15_9FLAO</name>
<accession>A0ABU3BK15</accession>
<protein>
    <recommendedName>
        <fullName evidence="3">Secreted protein</fullName>
    </recommendedName>
</protein>
<organism evidence="1 2">
    <name type="scientific">Croceitalea vernalis</name>
    <dbReference type="NCBI Taxonomy" id="3075599"/>
    <lineage>
        <taxon>Bacteria</taxon>
        <taxon>Pseudomonadati</taxon>
        <taxon>Bacteroidota</taxon>
        <taxon>Flavobacteriia</taxon>
        <taxon>Flavobacteriales</taxon>
        <taxon>Flavobacteriaceae</taxon>
        <taxon>Croceitalea</taxon>
    </lineage>
</organism>
<evidence type="ECO:0000313" key="2">
    <source>
        <dbReference type="Proteomes" id="UP001250662"/>
    </source>
</evidence>
<dbReference type="Proteomes" id="UP001250662">
    <property type="component" value="Unassembled WGS sequence"/>
</dbReference>
<sequence length="63" mass="7497">MKSYKVKSLIYLSCFILAAVLYNRYEENTFQNQFISSETVDTTFEDDIELENDKVEEEDVEMQ</sequence>
<evidence type="ECO:0008006" key="3">
    <source>
        <dbReference type="Google" id="ProtNLM"/>
    </source>
</evidence>
<comment type="caution">
    <text evidence="1">The sequence shown here is derived from an EMBL/GenBank/DDBJ whole genome shotgun (WGS) entry which is preliminary data.</text>
</comment>
<dbReference type="RefSeq" id="WP_311386065.1">
    <property type="nucleotide sequence ID" value="NZ_JAVRHU010000003.1"/>
</dbReference>
<gene>
    <name evidence="1" type="ORF">RM520_12800</name>
</gene>